<keyword evidence="3" id="KW-1185">Reference proteome</keyword>
<comment type="caution">
    <text evidence="2">The sequence shown here is derived from an EMBL/GenBank/DDBJ whole genome shotgun (WGS) entry which is preliminary data.</text>
</comment>
<evidence type="ECO:0000313" key="2">
    <source>
        <dbReference type="EMBL" id="MDR6595204.1"/>
    </source>
</evidence>
<name>A0ABU1PX40_9PSEU</name>
<dbReference type="InterPro" id="IPR010982">
    <property type="entry name" value="Lambda_DNA-bd_dom_sf"/>
</dbReference>
<proteinExistence type="predicted"/>
<sequence>MVWEVGVRTWTATLTGGRGSRAPGVVSGFVLKLSRQAAGLTQEKLAELLSVDATTVQGWESGRRPLAAVGAGELMRLGARLSRAGAPASTGRHLNEAIEADLVLSTGIAAGESWVDPDHHPLAASVHRKTTNNLITWPFTGSTPPQLGEFISKVPRRGPVASHPTLHPDERTRFFDHLMFSVERAGPADEPLLRRQSVYLLGFDQRARVVDWLRDEWRRVGRRPATGNGITALLEARSASVALASTGEAEHLYDFVGRMSETRDQIANLNYWAYWIGELGDVRTDDSFMGSEDIRTWSGGALLAHLAGRLDPAAPHLPLNLHTLHALVASRPALLDAHPLIRAPLAETLDRLASGHVLTEPGRDQVAGLRYALRISGH</sequence>
<gene>
    <name evidence="2" type="ORF">J2S66_003588</name>
</gene>
<reference evidence="2 3" key="1">
    <citation type="submission" date="2023-07" db="EMBL/GenBank/DDBJ databases">
        <title>Sequencing the genomes of 1000 actinobacteria strains.</title>
        <authorList>
            <person name="Klenk H.-P."/>
        </authorList>
    </citation>
    <scope>NUCLEOTIDE SEQUENCE [LARGE SCALE GENOMIC DNA]</scope>
    <source>
        <strain evidence="2 3">DSM 43749</strain>
    </source>
</reference>
<protein>
    <recommendedName>
        <fullName evidence="1">HTH cro/C1-type domain-containing protein</fullName>
    </recommendedName>
</protein>
<dbReference type="Gene3D" id="1.10.260.40">
    <property type="entry name" value="lambda repressor-like DNA-binding domains"/>
    <property type="match status" value="1"/>
</dbReference>
<dbReference type="RefSeq" id="WP_310308252.1">
    <property type="nucleotide sequence ID" value="NZ_BAAAXB010000001.1"/>
</dbReference>
<dbReference type="InterPro" id="IPR001387">
    <property type="entry name" value="Cro/C1-type_HTH"/>
</dbReference>
<accession>A0ABU1PX40</accession>
<dbReference type="Pfam" id="PF13560">
    <property type="entry name" value="HTH_31"/>
    <property type="match status" value="1"/>
</dbReference>
<organism evidence="2 3">
    <name type="scientific">Saccharothrix longispora</name>
    <dbReference type="NCBI Taxonomy" id="33920"/>
    <lineage>
        <taxon>Bacteria</taxon>
        <taxon>Bacillati</taxon>
        <taxon>Actinomycetota</taxon>
        <taxon>Actinomycetes</taxon>
        <taxon>Pseudonocardiales</taxon>
        <taxon>Pseudonocardiaceae</taxon>
        <taxon>Saccharothrix</taxon>
    </lineage>
</organism>
<dbReference type="CDD" id="cd00093">
    <property type="entry name" value="HTH_XRE"/>
    <property type="match status" value="1"/>
</dbReference>
<dbReference type="PROSITE" id="PS50943">
    <property type="entry name" value="HTH_CROC1"/>
    <property type="match status" value="1"/>
</dbReference>
<evidence type="ECO:0000259" key="1">
    <source>
        <dbReference type="PROSITE" id="PS50943"/>
    </source>
</evidence>
<feature type="domain" description="HTH cro/C1-type" evidence="1">
    <location>
        <begin position="31"/>
        <end position="64"/>
    </location>
</feature>
<evidence type="ECO:0000313" key="3">
    <source>
        <dbReference type="Proteomes" id="UP001268819"/>
    </source>
</evidence>
<dbReference type="EMBL" id="JAVDSG010000001">
    <property type="protein sequence ID" value="MDR6595204.1"/>
    <property type="molecule type" value="Genomic_DNA"/>
</dbReference>
<dbReference type="Proteomes" id="UP001268819">
    <property type="component" value="Unassembled WGS sequence"/>
</dbReference>
<dbReference type="SUPFAM" id="SSF47413">
    <property type="entry name" value="lambda repressor-like DNA-binding domains"/>
    <property type="match status" value="1"/>
</dbReference>
<dbReference type="SMART" id="SM00530">
    <property type="entry name" value="HTH_XRE"/>
    <property type="match status" value="1"/>
</dbReference>